<sequence length="113" mass="12052">MADHPKASNSSGGSIVLGKLDEMSNLVMLHTHKLEKILKILRAQAASSPSPSTTVVPLASEGNTPTVQATLAAFIVPTVPVIMKSVSVKTKIETTYPPYSDTNNATYAHKDEY</sequence>
<name>A0AAP0J6F0_9MAGN</name>
<reference evidence="2 3" key="1">
    <citation type="submission" date="2024-01" db="EMBL/GenBank/DDBJ databases">
        <title>Genome assemblies of Stephania.</title>
        <authorList>
            <person name="Yang L."/>
        </authorList>
    </citation>
    <scope>NUCLEOTIDE SEQUENCE [LARGE SCALE GENOMIC DNA]</scope>
    <source>
        <strain evidence="2">YNDBR</strain>
        <tissue evidence="2">Leaf</tissue>
    </source>
</reference>
<comment type="caution">
    <text evidence="2">The sequence shown here is derived from an EMBL/GenBank/DDBJ whole genome shotgun (WGS) entry which is preliminary data.</text>
</comment>
<protein>
    <submittedName>
        <fullName evidence="2">Uncharacterized protein</fullName>
    </submittedName>
</protein>
<keyword evidence="3" id="KW-1185">Reference proteome</keyword>
<dbReference type="Proteomes" id="UP001420932">
    <property type="component" value="Unassembled WGS sequence"/>
</dbReference>
<evidence type="ECO:0000256" key="1">
    <source>
        <dbReference type="SAM" id="MobiDB-lite"/>
    </source>
</evidence>
<dbReference type="EMBL" id="JBBNAF010000007">
    <property type="protein sequence ID" value="KAK9128361.1"/>
    <property type="molecule type" value="Genomic_DNA"/>
</dbReference>
<evidence type="ECO:0000313" key="2">
    <source>
        <dbReference type="EMBL" id="KAK9128361.1"/>
    </source>
</evidence>
<proteinExistence type="predicted"/>
<accession>A0AAP0J6F0</accession>
<evidence type="ECO:0000313" key="3">
    <source>
        <dbReference type="Proteomes" id="UP001420932"/>
    </source>
</evidence>
<feature type="region of interest" description="Disordered" evidence="1">
    <location>
        <begin position="94"/>
        <end position="113"/>
    </location>
</feature>
<gene>
    <name evidence="2" type="ORF">Syun_017158</name>
</gene>
<dbReference type="AlphaFoldDB" id="A0AAP0J6F0"/>
<organism evidence="2 3">
    <name type="scientific">Stephania yunnanensis</name>
    <dbReference type="NCBI Taxonomy" id="152371"/>
    <lineage>
        <taxon>Eukaryota</taxon>
        <taxon>Viridiplantae</taxon>
        <taxon>Streptophyta</taxon>
        <taxon>Embryophyta</taxon>
        <taxon>Tracheophyta</taxon>
        <taxon>Spermatophyta</taxon>
        <taxon>Magnoliopsida</taxon>
        <taxon>Ranunculales</taxon>
        <taxon>Menispermaceae</taxon>
        <taxon>Menispermoideae</taxon>
        <taxon>Cissampelideae</taxon>
        <taxon>Stephania</taxon>
    </lineage>
</organism>